<dbReference type="AlphaFoldDB" id="T1G844"/>
<dbReference type="SUPFAM" id="SSF52799">
    <property type="entry name" value="(Phosphotyrosine protein) phosphatases II"/>
    <property type="match status" value="1"/>
</dbReference>
<keyword evidence="4" id="KW-0904">Protein phosphatase</keyword>
<keyword evidence="3" id="KW-0378">Hydrolase</keyword>
<reference evidence="8" key="3">
    <citation type="submission" date="2015-06" db="UniProtKB">
        <authorList>
            <consortium name="EnsemblMetazoa"/>
        </authorList>
    </citation>
    <scope>IDENTIFICATION</scope>
</reference>
<dbReference type="PROSITE" id="PS50056">
    <property type="entry name" value="TYR_PHOSPHATASE_2"/>
    <property type="match status" value="1"/>
</dbReference>
<dbReference type="HOGENOM" id="CLU_027074_15_1_1"/>
<dbReference type="CTD" id="20217241"/>
<dbReference type="PROSITE" id="PS00383">
    <property type="entry name" value="TYR_PHOSPHATASE_1"/>
    <property type="match status" value="1"/>
</dbReference>
<evidence type="ECO:0000256" key="2">
    <source>
        <dbReference type="ARBA" id="ARBA00013064"/>
    </source>
</evidence>
<dbReference type="PANTHER" id="PTHR10159:SF519">
    <property type="entry name" value="DUAL SPECIFICITY PROTEIN PHOSPHATASE MPK3"/>
    <property type="match status" value="1"/>
</dbReference>
<evidence type="ECO:0000256" key="3">
    <source>
        <dbReference type="ARBA" id="ARBA00022801"/>
    </source>
</evidence>
<reference evidence="7 9" key="2">
    <citation type="journal article" date="2013" name="Nature">
        <title>Insights into bilaterian evolution from three spiralian genomes.</title>
        <authorList>
            <person name="Simakov O."/>
            <person name="Marletaz F."/>
            <person name="Cho S.J."/>
            <person name="Edsinger-Gonzales E."/>
            <person name="Havlak P."/>
            <person name="Hellsten U."/>
            <person name="Kuo D.H."/>
            <person name="Larsson T."/>
            <person name="Lv J."/>
            <person name="Arendt D."/>
            <person name="Savage R."/>
            <person name="Osoegawa K."/>
            <person name="de Jong P."/>
            <person name="Grimwood J."/>
            <person name="Chapman J.A."/>
            <person name="Shapiro H."/>
            <person name="Aerts A."/>
            <person name="Otillar R.P."/>
            <person name="Terry A.Y."/>
            <person name="Boore J.L."/>
            <person name="Grigoriev I.V."/>
            <person name="Lindberg D.R."/>
            <person name="Seaver E.C."/>
            <person name="Weisblat D.A."/>
            <person name="Putnam N.H."/>
            <person name="Rokhsar D.S."/>
        </authorList>
    </citation>
    <scope>NUCLEOTIDE SEQUENCE</scope>
</reference>
<dbReference type="Pfam" id="PF00782">
    <property type="entry name" value="DSPc"/>
    <property type="match status" value="1"/>
</dbReference>
<accession>T1G844</accession>
<dbReference type="EC" id="3.1.3.48" evidence="2"/>
<dbReference type="InterPro" id="IPR029021">
    <property type="entry name" value="Prot-tyrosine_phosphatase-like"/>
</dbReference>
<name>T1G844_HELRO</name>
<dbReference type="OrthoDB" id="426001at2759"/>
<evidence type="ECO:0000313" key="7">
    <source>
        <dbReference type="EMBL" id="ESO11289.1"/>
    </source>
</evidence>
<comment type="similarity">
    <text evidence="1">Belongs to the protein-tyrosine phosphatase family. Non-receptor class dual specificity subfamily.</text>
</comment>
<keyword evidence="9" id="KW-1185">Reference proteome</keyword>
<feature type="domain" description="Tyrosine specific protein phosphatases" evidence="6">
    <location>
        <begin position="1"/>
        <end position="49"/>
    </location>
</feature>
<dbReference type="InterPro" id="IPR000387">
    <property type="entry name" value="Tyr_Pase_dom"/>
</dbReference>
<dbReference type="GeneID" id="20217241"/>
<protein>
    <recommendedName>
        <fullName evidence="2">protein-tyrosine-phosphatase</fullName>
        <ecNumber evidence="2">3.1.3.48</ecNumber>
    </recommendedName>
</protein>
<evidence type="ECO:0000313" key="9">
    <source>
        <dbReference type="Proteomes" id="UP000015101"/>
    </source>
</evidence>
<dbReference type="PROSITE" id="PS50054">
    <property type="entry name" value="TYR_PHOSPHATASE_DUAL"/>
    <property type="match status" value="1"/>
</dbReference>
<dbReference type="EMBL" id="AMQM01008697">
    <property type="status" value="NOT_ANNOTATED_CDS"/>
    <property type="molecule type" value="Genomic_DNA"/>
</dbReference>
<proteinExistence type="inferred from homology"/>
<dbReference type="eggNOG" id="KOG1716">
    <property type="taxonomic scope" value="Eukaryota"/>
</dbReference>
<feature type="domain" description="Tyrosine-protein phosphatase" evidence="5">
    <location>
        <begin position="1"/>
        <end position="65"/>
    </location>
</feature>
<organism evidence="8 9">
    <name type="scientific">Helobdella robusta</name>
    <name type="common">Californian leech</name>
    <dbReference type="NCBI Taxonomy" id="6412"/>
    <lineage>
        <taxon>Eukaryota</taxon>
        <taxon>Metazoa</taxon>
        <taxon>Spiralia</taxon>
        <taxon>Lophotrochozoa</taxon>
        <taxon>Annelida</taxon>
        <taxon>Clitellata</taxon>
        <taxon>Hirudinea</taxon>
        <taxon>Rhynchobdellida</taxon>
        <taxon>Glossiphoniidae</taxon>
        <taxon>Helobdella</taxon>
    </lineage>
</organism>
<dbReference type="EnsemblMetazoa" id="HelroT91497">
    <property type="protein sequence ID" value="HelroP91497"/>
    <property type="gene ID" value="HelroG91497"/>
</dbReference>
<dbReference type="EMBL" id="KB095830">
    <property type="protein sequence ID" value="ESO11289.1"/>
    <property type="molecule type" value="Genomic_DNA"/>
</dbReference>
<dbReference type="KEGG" id="hro:HELRODRAFT_91497"/>
<dbReference type="SMART" id="SM00195">
    <property type="entry name" value="DSPc"/>
    <property type="match status" value="1"/>
</dbReference>
<evidence type="ECO:0000256" key="4">
    <source>
        <dbReference type="ARBA" id="ARBA00022912"/>
    </source>
</evidence>
<evidence type="ECO:0000259" key="5">
    <source>
        <dbReference type="PROSITE" id="PS50054"/>
    </source>
</evidence>
<dbReference type="Proteomes" id="UP000015101">
    <property type="component" value="Unassembled WGS sequence"/>
</dbReference>
<dbReference type="InterPro" id="IPR016130">
    <property type="entry name" value="Tyr_Pase_AS"/>
</dbReference>
<reference evidence="9" key="1">
    <citation type="submission" date="2012-12" db="EMBL/GenBank/DDBJ databases">
        <authorList>
            <person name="Hellsten U."/>
            <person name="Grimwood J."/>
            <person name="Chapman J.A."/>
            <person name="Shapiro H."/>
            <person name="Aerts A."/>
            <person name="Otillar R.P."/>
            <person name="Terry A.Y."/>
            <person name="Boore J.L."/>
            <person name="Simakov O."/>
            <person name="Marletaz F."/>
            <person name="Cho S.-J."/>
            <person name="Edsinger-Gonzales E."/>
            <person name="Havlak P."/>
            <person name="Kuo D.-H."/>
            <person name="Larsson T."/>
            <person name="Lv J."/>
            <person name="Arendt D."/>
            <person name="Savage R."/>
            <person name="Osoegawa K."/>
            <person name="de Jong P."/>
            <person name="Lindberg D.R."/>
            <person name="Seaver E.C."/>
            <person name="Weisblat D.A."/>
            <person name="Putnam N.H."/>
            <person name="Grigoriev I.V."/>
            <person name="Rokhsar D.S."/>
        </authorList>
    </citation>
    <scope>NUCLEOTIDE SEQUENCE</scope>
</reference>
<dbReference type="RefSeq" id="XP_009010579.1">
    <property type="nucleotide sequence ID" value="XM_009012331.1"/>
</dbReference>
<dbReference type="Gene3D" id="3.90.190.10">
    <property type="entry name" value="Protein tyrosine phosphatase superfamily"/>
    <property type="match status" value="1"/>
</dbReference>
<dbReference type="InterPro" id="IPR020422">
    <property type="entry name" value="TYR_PHOSPHATASE_DUAL_dom"/>
</dbReference>
<dbReference type="InterPro" id="IPR000340">
    <property type="entry name" value="Dual-sp_phosphatase_cat-dom"/>
</dbReference>
<evidence type="ECO:0000256" key="1">
    <source>
        <dbReference type="ARBA" id="ARBA00008601"/>
    </source>
</evidence>
<dbReference type="GO" id="GO:0004725">
    <property type="term" value="F:protein tyrosine phosphatase activity"/>
    <property type="evidence" value="ECO:0007669"/>
    <property type="project" value="UniProtKB-EC"/>
</dbReference>
<gene>
    <name evidence="8" type="primary">20217241</name>
    <name evidence="7" type="ORF">HELRODRAFT_91497</name>
</gene>
<evidence type="ECO:0000313" key="8">
    <source>
        <dbReference type="EnsemblMetazoa" id="HelroP91497"/>
    </source>
</evidence>
<dbReference type="STRING" id="6412.T1G844"/>
<evidence type="ECO:0000259" key="6">
    <source>
        <dbReference type="PROSITE" id="PS50056"/>
    </source>
</evidence>
<dbReference type="InParanoid" id="T1G844"/>
<sequence length="65" mass="7385">ESTRQSGGKVLVHCQAGVSRSPTICLAYLIRVFRLNLDSAFTFLKSRRPIINPNLNFMTQLVEFE</sequence>
<dbReference type="PANTHER" id="PTHR10159">
    <property type="entry name" value="DUAL SPECIFICITY PROTEIN PHOSPHATASE"/>
    <property type="match status" value="1"/>
</dbReference>